<evidence type="ECO:0000256" key="1">
    <source>
        <dbReference type="SAM" id="Phobius"/>
    </source>
</evidence>
<feature type="transmembrane region" description="Helical" evidence="1">
    <location>
        <begin position="227"/>
        <end position="246"/>
    </location>
</feature>
<feature type="transmembrane region" description="Helical" evidence="1">
    <location>
        <begin position="39"/>
        <end position="61"/>
    </location>
</feature>
<comment type="caution">
    <text evidence="2">The sequence shown here is derived from an EMBL/GenBank/DDBJ whole genome shotgun (WGS) entry which is preliminary data.</text>
</comment>
<feature type="transmembrane region" description="Helical" evidence="1">
    <location>
        <begin position="157"/>
        <end position="178"/>
    </location>
</feature>
<proteinExistence type="predicted"/>
<feature type="transmembrane region" description="Helical" evidence="1">
    <location>
        <begin position="258"/>
        <end position="279"/>
    </location>
</feature>
<accession>A0A1H9NWV9</accession>
<protein>
    <submittedName>
        <fullName evidence="2">Uncharacterized protein</fullName>
    </submittedName>
</protein>
<feature type="transmembrane region" description="Helical" evidence="1">
    <location>
        <begin position="12"/>
        <end position="33"/>
    </location>
</feature>
<keyword evidence="1" id="KW-0472">Membrane</keyword>
<dbReference type="AlphaFoldDB" id="A0A1H9NWV9"/>
<dbReference type="Proteomes" id="UP000199318">
    <property type="component" value="Unassembled WGS sequence"/>
</dbReference>
<organism evidence="2 3">
    <name type="scientific">Salisediminibacterium halotolerans</name>
    <dbReference type="NCBI Taxonomy" id="517425"/>
    <lineage>
        <taxon>Bacteria</taxon>
        <taxon>Bacillati</taxon>
        <taxon>Bacillota</taxon>
        <taxon>Bacilli</taxon>
        <taxon>Bacillales</taxon>
        <taxon>Bacillaceae</taxon>
        <taxon>Salisediminibacterium</taxon>
    </lineage>
</organism>
<keyword evidence="1" id="KW-1133">Transmembrane helix</keyword>
<dbReference type="EMBL" id="FOGV01000001">
    <property type="protein sequence ID" value="SER40432.1"/>
    <property type="molecule type" value="Genomic_DNA"/>
</dbReference>
<feature type="transmembrane region" description="Helical" evidence="1">
    <location>
        <begin position="198"/>
        <end position="220"/>
    </location>
</feature>
<sequence>MLTRPLIEKERLIKSVIVAAVCISVHLVFTFFYSGPQPVISQSVVPTAGIFLSFILTVYFISKLFELLSLKRIQTAVSLFLYVFLLLWAVNSLGHVVFQTGMNQLLLFYYTFVLSGVKALLIFFFFKTGFSQQNDVIDKLKQYAASVNKLTLSIRMFVAFLLMFSAYYLMSVLFFPFIEPHYNENIILYSNAAFEMSPVVAMLLHAVVVLVVTLPVIACWNGTKNSLLFWLGFPLFLIVAVHWLIFYGGWSGGFRFPVFIHLTLTLYLQAIILLHALYVSDDQYDHVKSVRFYSSAE</sequence>
<keyword evidence="3" id="KW-1185">Reference proteome</keyword>
<evidence type="ECO:0000313" key="3">
    <source>
        <dbReference type="Proteomes" id="UP000199318"/>
    </source>
</evidence>
<evidence type="ECO:0000313" key="2">
    <source>
        <dbReference type="EMBL" id="SER40432.1"/>
    </source>
</evidence>
<name>A0A1H9NWV9_9BACI</name>
<keyword evidence="1" id="KW-0812">Transmembrane</keyword>
<feature type="transmembrane region" description="Helical" evidence="1">
    <location>
        <begin position="106"/>
        <end position="126"/>
    </location>
</feature>
<reference evidence="3" key="1">
    <citation type="submission" date="2016-10" db="EMBL/GenBank/DDBJ databases">
        <authorList>
            <person name="de Groot N.N."/>
        </authorList>
    </citation>
    <scope>NUCLEOTIDE SEQUENCE [LARGE SCALE GENOMIC DNA]</scope>
    <source>
        <strain evidence="3">10nlg</strain>
    </source>
</reference>
<feature type="transmembrane region" description="Helical" evidence="1">
    <location>
        <begin position="73"/>
        <end position="94"/>
    </location>
</feature>
<gene>
    <name evidence="2" type="ORF">SAMN05444126_1014</name>
</gene>